<evidence type="ECO:0000313" key="3">
    <source>
        <dbReference type="Proteomes" id="UP000663828"/>
    </source>
</evidence>
<dbReference type="EMBL" id="CAJNOR010002028">
    <property type="protein sequence ID" value="CAF1237022.1"/>
    <property type="molecule type" value="Genomic_DNA"/>
</dbReference>
<organism evidence="2 3">
    <name type="scientific">Adineta ricciae</name>
    <name type="common">Rotifer</name>
    <dbReference type="NCBI Taxonomy" id="249248"/>
    <lineage>
        <taxon>Eukaryota</taxon>
        <taxon>Metazoa</taxon>
        <taxon>Spiralia</taxon>
        <taxon>Gnathifera</taxon>
        <taxon>Rotifera</taxon>
        <taxon>Eurotatoria</taxon>
        <taxon>Bdelloidea</taxon>
        <taxon>Adinetida</taxon>
        <taxon>Adinetidae</taxon>
        <taxon>Adineta</taxon>
    </lineage>
</organism>
<keyword evidence="3" id="KW-1185">Reference proteome</keyword>
<dbReference type="AlphaFoldDB" id="A0A814Z4U1"/>
<evidence type="ECO:0000313" key="2">
    <source>
        <dbReference type="EMBL" id="CAF1237022.1"/>
    </source>
</evidence>
<feature type="compositionally biased region" description="Basic and acidic residues" evidence="1">
    <location>
        <begin position="17"/>
        <end position="34"/>
    </location>
</feature>
<reference evidence="2" key="1">
    <citation type="submission" date="2021-02" db="EMBL/GenBank/DDBJ databases">
        <authorList>
            <person name="Nowell W R."/>
        </authorList>
    </citation>
    <scope>NUCLEOTIDE SEQUENCE</scope>
</reference>
<dbReference type="Proteomes" id="UP000663828">
    <property type="component" value="Unassembled WGS sequence"/>
</dbReference>
<protein>
    <submittedName>
        <fullName evidence="2">Uncharacterized protein</fullName>
    </submittedName>
</protein>
<gene>
    <name evidence="2" type="ORF">XAT740_LOCUS25534</name>
</gene>
<proteinExistence type="predicted"/>
<name>A0A814Z4U1_ADIRI</name>
<accession>A0A814Z4U1</accession>
<comment type="caution">
    <text evidence="2">The sequence shown here is derived from an EMBL/GenBank/DDBJ whole genome shotgun (WGS) entry which is preliminary data.</text>
</comment>
<evidence type="ECO:0000256" key="1">
    <source>
        <dbReference type="SAM" id="MobiDB-lite"/>
    </source>
</evidence>
<sequence length="121" mass="13947">MEIKCDGNKTTSRNTKKKDQDSCHASDEHDKRNSTNETTLCQMTIANLDKPADDDGILLDAQLEWEHEEGIERSPKVYRKSDRDLLDILLTQSPHSASPPTYIRVTQCPDFEWDYLFDFAL</sequence>
<feature type="region of interest" description="Disordered" evidence="1">
    <location>
        <begin position="1"/>
        <end position="37"/>
    </location>
</feature>